<proteinExistence type="inferred from homology"/>
<dbReference type="Gene3D" id="2.20.200.10">
    <property type="entry name" value="Outer membrane efflux proteins (OEP)"/>
    <property type="match status" value="1"/>
</dbReference>
<feature type="region of interest" description="Disordered" evidence="3">
    <location>
        <begin position="115"/>
        <end position="135"/>
    </location>
</feature>
<reference evidence="4 5" key="1">
    <citation type="submission" date="2019-04" db="EMBL/GenBank/DDBJ databases">
        <title>Phreatobacter aquaticus sp. nov.</title>
        <authorList>
            <person name="Choi A."/>
            <person name="Baek K."/>
        </authorList>
    </citation>
    <scope>NUCLEOTIDE SEQUENCE [LARGE SCALE GENOMIC DNA]</scope>
    <source>
        <strain evidence="4 5">NMCR1094</strain>
    </source>
</reference>
<evidence type="ECO:0000256" key="1">
    <source>
        <dbReference type="ARBA" id="ARBA00007613"/>
    </source>
</evidence>
<dbReference type="Gene3D" id="1.20.1600.10">
    <property type="entry name" value="Outer membrane efflux proteins (OEP)"/>
    <property type="match status" value="1"/>
</dbReference>
<dbReference type="PANTHER" id="PTHR30203">
    <property type="entry name" value="OUTER MEMBRANE CATION EFFLUX PROTEIN"/>
    <property type="match status" value="1"/>
</dbReference>
<sequence length="490" mass="52005">MMPDFRHDRARRGAARTASRRAALVGLGCLVLSACTGSQPSRELGFAMPPRYLEAAPAPSNIGPHWWRAYRRPELSRLVEKALADNLDIAAAVARIRQAEAQILTSRAALLPTLNGGASGSRSRSGFSGSESSSFSTTLSTTYVLDLFGRNRALLEGVQATAQATRVDKDYVALIASATVATTYFQLITAQDRVAIAERSAATAERVLRAIRARTAAGTTSDLEVAQQEALAAGLRAAIPGLRTQITSARNALAVLTGTVPQDFAAGGGSIAALALPVIRPGLPSDLLLRRPDVKEAEIRLAALDANIVAARAAFYPSISLTGQGGFQSNALAILFRPDSALYSLAGSLTQPIFDPGTLRGNLELQRGLFDEALQVYRKAVLTALSDVSNALEATRRTSEQVRFQTQATMAARRAFSIVDGRLREGVVDIVTLLNTQTTLFNSEDALVQARYARAQASVALFQALGGGWTPETPLTEVTPAGEPALRPTP</sequence>
<keyword evidence="2" id="KW-0812">Transmembrane</keyword>
<dbReference type="OrthoDB" id="9783100at2"/>
<dbReference type="EMBL" id="CP039865">
    <property type="protein sequence ID" value="QCK88520.1"/>
    <property type="molecule type" value="Genomic_DNA"/>
</dbReference>
<keyword evidence="5" id="KW-1185">Reference proteome</keyword>
<dbReference type="PANTHER" id="PTHR30203:SF33">
    <property type="entry name" value="BLR4455 PROTEIN"/>
    <property type="match status" value="1"/>
</dbReference>
<accession>A0A4D7QLA5</accession>
<dbReference type="KEGG" id="paqt:E8L99_23545"/>
<dbReference type="SUPFAM" id="SSF56954">
    <property type="entry name" value="Outer membrane efflux proteins (OEP)"/>
    <property type="match status" value="1"/>
</dbReference>
<dbReference type="AlphaFoldDB" id="A0A4D7QLA5"/>
<dbReference type="InterPro" id="IPR010131">
    <property type="entry name" value="MdtP/NodT-like"/>
</dbReference>
<dbReference type="GO" id="GO:0005886">
    <property type="term" value="C:plasma membrane"/>
    <property type="evidence" value="ECO:0007669"/>
    <property type="project" value="UniProtKB-SubCell"/>
</dbReference>
<keyword evidence="2" id="KW-1134">Transmembrane beta strand</keyword>
<gene>
    <name evidence="4" type="ORF">E8L99_23545</name>
</gene>
<dbReference type="NCBIfam" id="TIGR01845">
    <property type="entry name" value="outer_NodT"/>
    <property type="match status" value="1"/>
</dbReference>
<protein>
    <submittedName>
        <fullName evidence="4">Efflux transporter outer membrane subunit</fullName>
    </submittedName>
</protein>
<comment type="subcellular location">
    <subcellularLocation>
        <location evidence="2">Cell membrane</location>
        <topology evidence="2">Lipid-anchor</topology>
    </subcellularLocation>
</comment>
<dbReference type="GO" id="GO:0015562">
    <property type="term" value="F:efflux transmembrane transporter activity"/>
    <property type="evidence" value="ECO:0007669"/>
    <property type="project" value="InterPro"/>
</dbReference>
<dbReference type="Pfam" id="PF02321">
    <property type="entry name" value="OEP"/>
    <property type="match status" value="2"/>
</dbReference>
<comment type="similarity">
    <text evidence="1 2">Belongs to the outer membrane factor (OMF) (TC 1.B.17) family.</text>
</comment>
<keyword evidence="2" id="KW-0472">Membrane</keyword>
<evidence type="ECO:0000313" key="5">
    <source>
        <dbReference type="Proteomes" id="UP000298588"/>
    </source>
</evidence>
<dbReference type="Proteomes" id="UP000298588">
    <property type="component" value="Chromosome"/>
</dbReference>
<keyword evidence="2" id="KW-0564">Palmitate</keyword>
<evidence type="ECO:0000313" key="4">
    <source>
        <dbReference type="EMBL" id="QCK88520.1"/>
    </source>
</evidence>
<feature type="compositionally biased region" description="Low complexity" evidence="3">
    <location>
        <begin position="120"/>
        <end position="135"/>
    </location>
</feature>
<evidence type="ECO:0000256" key="2">
    <source>
        <dbReference type="RuleBase" id="RU362097"/>
    </source>
</evidence>
<keyword evidence="2" id="KW-0449">Lipoprotein</keyword>
<name>A0A4D7QLA5_9HYPH</name>
<dbReference type="InterPro" id="IPR003423">
    <property type="entry name" value="OMP_efflux"/>
</dbReference>
<organism evidence="4 5">
    <name type="scientific">Phreatobacter aquaticus</name>
    <dbReference type="NCBI Taxonomy" id="2570229"/>
    <lineage>
        <taxon>Bacteria</taxon>
        <taxon>Pseudomonadati</taxon>
        <taxon>Pseudomonadota</taxon>
        <taxon>Alphaproteobacteria</taxon>
        <taxon>Hyphomicrobiales</taxon>
        <taxon>Phreatobacteraceae</taxon>
        <taxon>Phreatobacter</taxon>
    </lineage>
</organism>
<dbReference type="PROSITE" id="PS51257">
    <property type="entry name" value="PROKAR_LIPOPROTEIN"/>
    <property type="match status" value="1"/>
</dbReference>
<evidence type="ECO:0000256" key="3">
    <source>
        <dbReference type="SAM" id="MobiDB-lite"/>
    </source>
</evidence>